<sequence length="82" mass="9112">MKNKYMYLVALGLISFPLLSQAHQQKVYTSNSSPIEPDQTYQTSRVANDIQAEDAKAQLNRIDNQVDGEDTNNVAQAAHGMD</sequence>
<organism evidence="2 3">
    <name type="scientific">Francisella uliginis</name>
    <dbReference type="NCBI Taxonomy" id="573570"/>
    <lineage>
        <taxon>Bacteria</taxon>
        <taxon>Pseudomonadati</taxon>
        <taxon>Pseudomonadota</taxon>
        <taxon>Gammaproteobacteria</taxon>
        <taxon>Thiotrichales</taxon>
        <taxon>Francisellaceae</taxon>
        <taxon>Francisella</taxon>
    </lineage>
</organism>
<dbReference type="Proteomes" id="UP000184222">
    <property type="component" value="Chromosome"/>
</dbReference>
<gene>
    <name evidence="2" type="ORF">F7310_07045</name>
</gene>
<keyword evidence="1" id="KW-0732">Signal</keyword>
<keyword evidence="3" id="KW-1185">Reference proteome</keyword>
<dbReference type="KEGG" id="frx:F7310_07045"/>
<evidence type="ECO:0000313" key="3">
    <source>
        <dbReference type="Proteomes" id="UP000184222"/>
    </source>
</evidence>
<evidence type="ECO:0000256" key="1">
    <source>
        <dbReference type="SAM" id="SignalP"/>
    </source>
</evidence>
<dbReference type="AlphaFoldDB" id="A0A1L4BTE9"/>
<proteinExistence type="predicted"/>
<protein>
    <submittedName>
        <fullName evidence="2">Uncharacterized protein</fullName>
    </submittedName>
</protein>
<name>A0A1L4BTE9_9GAMM</name>
<evidence type="ECO:0000313" key="2">
    <source>
        <dbReference type="EMBL" id="API87126.1"/>
    </source>
</evidence>
<dbReference type="RefSeq" id="WP_072712803.1">
    <property type="nucleotide sequence ID" value="NZ_CP016796.1"/>
</dbReference>
<dbReference type="OrthoDB" id="9969113at2"/>
<feature type="signal peptide" evidence="1">
    <location>
        <begin position="1"/>
        <end position="22"/>
    </location>
</feature>
<dbReference type="STRING" id="573570.F7310_07045"/>
<reference evidence="2 3" key="1">
    <citation type="journal article" date="2016" name="Appl. Environ. Microbiol.">
        <title>Whole genome relationships among Francisella bacteria of diverse origin define new species and provide specific regions for detection.</title>
        <authorList>
            <person name="Challacombe J.F."/>
            <person name="Petersen J.M."/>
            <person name="Gallegos-Graves V."/>
            <person name="Hodge D."/>
            <person name="Pillai S."/>
            <person name="Kuske C.R."/>
        </authorList>
    </citation>
    <scope>NUCLEOTIDE SEQUENCE [LARGE SCALE GENOMIC DNA]</scope>
    <source>
        <strain evidence="3">TX07-7310</strain>
    </source>
</reference>
<dbReference type="EMBL" id="CP016796">
    <property type="protein sequence ID" value="API87126.1"/>
    <property type="molecule type" value="Genomic_DNA"/>
</dbReference>
<accession>A0A1L4BTE9</accession>
<feature type="chain" id="PRO_5012905289" evidence="1">
    <location>
        <begin position="23"/>
        <end position="82"/>
    </location>
</feature>